<evidence type="ECO:0000256" key="1">
    <source>
        <dbReference type="SAM" id="SignalP"/>
    </source>
</evidence>
<organism evidence="2 3">
    <name type="scientific">Rhodofomes roseus</name>
    <dbReference type="NCBI Taxonomy" id="34475"/>
    <lineage>
        <taxon>Eukaryota</taxon>
        <taxon>Fungi</taxon>
        <taxon>Dikarya</taxon>
        <taxon>Basidiomycota</taxon>
        <taxon>Agaricomycotina</taxon>
        <taxon>Agaricomycetes</taxon>
        <taxon>Polyporales</taxon>
        <taxon>Rhodofomes</taxon>
    </lineage>
</organism>
<feature type="chain" id="PRO_5045440066" description="Secreted protein" evidence="1">
    <location>
        <begin position="19"/>
        <end position="142"/>
    </location>
</feature>
<accession>A0ABQ8K5W8</accession>
<dbReference type="RefSeq" id="XP_047775026.1">
    <property type="nucleotide sequence ID" value="XM_047924797.1"/>
</dbReference>
<keyword evidence="3" id="KW-1185">Reference proteome</keyword>
<dbReference type="GeneID" id="72005529"/>
<name>A0ABQ8K5W8_9APHY</name>
<proteinExistence type="predicted"/>
<reference evidence="2 3" key="1">
    <citation type="journal article" date="2021" name="Environ. Microbiol.">
        <title>Gene family expansions and transcriptome signatures uncover fungal adaptations to wood decay.</title>
        <authorList>
            <person name="Hage H."/>
            <person name="Miyauchi S."/>
            <person name="Viragh M."/>
            <person name="Drula E."/>
            <person name="Min B."/>
            <person name="Chaduli D."/>
            <person name="Navarro D."/>
            <person name="Favel A."/>
            <person name="Norest M."/>
            <person name="Lesage-Meessen L."/>
            <person name="Balint B."/>
            <person name="Merenyi Z."/>
            <person name="de Eugenio L."/>
            <person name="Morin E."/>
            <person name="Martinez A.T."/>
            <person name="Baldrian P."/>
            <person name="Stursova M."/>
            <person name="Martinez M.J."/>
            <person name="Novotny C."/>
            <person name="Magnuson J.K."/>
            <person name="Spatafora J.W."/>
            <person name="Maurice S."/>
            <person name="Pangilinan J."/>
            <person name="Andreopoulos W."/>
            <person name="LaButti K."/>
            <person name="Hundley H."/>
            <person name="Na H."/>
            <person name="Kuo A."/>
            <person name="Barry K."/>
            <person name="Lipzen A."/>
            <person name="Henrissat B."/>
            <person name="Riley R."/>
            <person name="Ahrendt S."/>
            <person name="Nagy L.G."/>
            <person name="Grigoriev I.V."/>
            <person name="Martin F."/>
            <person name="Rosso M.N."/>
        </authorList>
    </citation>
    <scope>NUCLEOTIDE SEQUENCE [LARGE SCALE GENOMIC DNA]</scope>
    <source>
        <strain evidence="2 3">CIRM-BRFM 1785</strain>
    </source>
</reference>
<feature type="signal peptide" evidence="1">
    <location>
        <begin position="1"/>
        <end position="18"/>
    </location>
</feature>
<protein>
    <recommendedName>
        <fullName evidence="4">Secreted protein</fullName>
    </recommendedName>
</protein>
<sequence length="142" mass="15934">MILGISLVVLECLGLCLGPSLSLLSTLATTSRSAKFHLGALVPSENTTGLLQRAHPRFKLPRRTSRKCAARSRNGRLRRRRLGESRIARTSLRLSGRLTIFSYKAEIESRLARHRLTRSWLDIDAQRLLSTWVGGHSRLASF</sequence>
<evidence type="ECO:0000313" key="3">
    <source>
        <dbReference type="Proteomes" id="UP000814176"/>
    </source>
</evidence>
<gene>
    <name evidence="2" type="ORF">C8Q71DRAFT_778940</name>
</gene>
<evidence type="ECO:0008006" key="4">
    <source>
        <dbReference type="Google" id="ProtNLM"/>
    </source>
</evidence>
<keyword evidence="1" id="KW-0732">Signal</keyword>
<dbReference type="EMBL" id="JADCUA010000023">
    <property type="protein sequence ID" value="KAH9831980.1"/>
    <property type="molecule type" value="Genomic_DNA"/>
</dbReference>
<comment type="caution">
    <text evidence="2">The sequence shown here is derived from an EMBL/GenBank/DDBJ whole genome shotgun (WGS) entry which is preliminary data.</text>
</comment>
<dbReference type="Proteomes" id="UP000814176">
    <property type="component" value="Unassembled WGS sequence"/>
</dbReference>
<evidence type="ECO:0000313" key="2">
    <source>
        <dbReference type="EMBL" id="KAH9831980.1"/>
    </source>
</evidence>